<name>A0A0A9EFI5_ARUDO</name>
<sequence>MHQFLQYPTTQDCIQFHQDQLSSKAHSTSKVPWCKVDVLKPLENHCFAPVAG</sequence>
<proteinExistence type="predicted"/>
<accession>A0A0A9EFI5</accession>
<reference evidence="1" key="1">
    <citation type="submission" date="2014-09" db="EMBL/GenBank/DDBJ databases">
        <authorList>
            <person name="Magalhaes I.L.F."/>
            <person name="Oliveira U."/>
            <person name="Santos F.R."/>
            <person name="Vidigal T.H.D.A."/>
            <person name="Brescovit A.D."/>
            <person name="Santos A.J."/>
        </authorList>
    </citation>
    <scope>NUCLEOTIDE SEQUENCE</scope>
    <source>
        <tissue evidence="1">Shoot tissue taken approximately 20 cm above the soil surface</tissue>
    </source>
</reference>
<reference evidence="1" key="2">
    <citation type="journal article" date="2015" name="Data Brief">
        <title>Shoot transcriptome of the giant reed, Arundo donax.</title>
        <authorList>
            <person name="Barrero R.A."/>
            <person name="Guerrero F.D."/>
            <person name="Moolhuijzen P."/>
            <person name="Goolsby J.A."/>
            <person name="Tidwell J."/>
            <person name="Bellgard S.E."/>
            <person name="Bellgard M.I."/>
        </authorList>
    </citation>
    <scope>NUCLEOTIDE SEQUENCE</scope>
    <source>
        <tissue evidence="1">Shoot tissue taken approximately 20 cm above the soil surface</tissue>
    </source>
</reference>
<protein>
    <submittedName>
        <fullName evidence="1">Uncharacterized protein</fullName>
    </submittedName>
</protein>
<dbReference type="AlphaFoldDB" id="A0A0A9EFI5"/>
<evidence type="ECO:0000313" key="1">
    <source>
        <dbReference type="EMBL" id="JAD99514.1"/>
    </source>
</evidence>
<organism evidence="1">
    <name type="scientific">Arundo donax</name>
    <name type="common">Giant reed</name>
    <name type="synonym">Donax arundinaceus</name>
    <dbReference type="NCBI Taxonomy" id="35708"/>
    <lineage>
        <taxon>Eukaryota</taxon>
        <taxon>Viridiplantae</taxon>
        <taxon>Streptophyta</taxon>
        <taxon>Embryophyta</taxon>
        <taxon>Tracheophyta</taxon>
        <taxon>Spermatophyta</taxon>
        <taxon>Magnoliopsida</taxon>
        <taxon>Liliopsida</taxon>
        <taxon>Poales</taxon>
        <taxon>Poaceae</taxon>
        <taxon>PACMAD clade</taxon>
        <taxon>Arundinoideae</taxon>
        <taxon>Arundineae</taxon>
        <taxon>Arundo</taxon>
    </lineage>
</organism>
<dbReference type="EMBL" id="GBRH01198381">
    <property type="protein sequence ID" value="JAD99514.1"/>
    <property type="molecule type" value="Transcribed_RNA"/>
</dbReference>